<evidence type="ECO:0000256" key="1">
    <source>
        <dbReference type="ARBA" id="ARBA00001942"/>
    </source>
</evidence>
<gene>
    <name evidence="9" type="ORF">J2Z22_001035</name>
</gene>
<reference evidence="9 10" key="1">
    <citation type="submission" date="2023-07" db="EMBL/GenBank/DDBJ databases">
        <title>Genomic Encyclopedia of Type Strains, Phase IV (KMG-IV): sequencing the most valuable type-strain genomes for metagenomic binning, comparative biology and taxonomic classification.</title>
        <authorList>
            <person name="Goeker M."/>
        </authorList>
    </citation>
    <scope>NUCLEOTIDE SEQUENCE [LARGE SCALE GENOMIC DNA]</scope>
    <source>
        <strain evidence="9 10">T98</strain>
    </source>
</reference>
<dbReference type="InterPro" id="IPR050612">
    <property type="entry name" value="Prok_Mopterin_Oxidored"/>
</dbReference>
<dbReference type="Gene3D" id="3.40.50.740">
    <property type="match status" value="1"/>
</dbReference>
<proteinExistence type="inferred from homology"/>
<dbReference type="InterPro" id="IPR037920">
    <property type="entry name" value="YoaE_C"/>
</dbReference>
<keyword evidence="3" id="KW-0500">Molybdenum</keyword>
<evidence type="ECO:0000256" key="3">
    <source>
        <dbReference type="ARBA" id="ARBA00022505"/>
    </source>
</evidence>
<dbReference type="PROSITE" id="PS00490">
    <property type="entry name" value="MOLYBDOPTERIN_PROK_2"/>
    <property type="match status" value="1"/>
</dbReference>
<dbReference type="PROSITE" id="PS00932">
    <property type="entry name" value="MOLYBDOPTERIN_PROK_3"/>
    <property type="match status" value="1"/>
</dbReference>
<dbReference type="Gene3D" id="3.30.2070.10">
    <property type="entry name" value="Formate dehydrogenase/DMSO reductase"/>
    <property type="match status" value="1"/>
</dbReference>
<dbReference type="Gene3D" id="2.40.40.20">
    <property type="match status" value="1"/>
</dbReference>
<dbReference type="Proteomes" id="UP001248709">
    <property type="component" value="Unassembled WGS sequence"/>
</dbReference>
<evidence type="ECO:0000313" key="10">
    <source>
        <dbReference type="Proteomes" id="UP001248709"/>
    </source>
</evidence>
<keyword evidence="7" id="KW-0411">Iron-sulfur</keyword>
<dbReference type="PANTHER" id="PTHR43742:SF6">
    <property type="entry name" value="OXIDOREDUCTASE YYAE-RELATED"/>
    <property type="match status" value="1"/>
</dbReference>
<comment type="similarity">
    <text evidence="2">Belongs to the prokaryotic molybdopterin-containing oxidoreductase family.</text>
</comment>
<evidence type="ECO:0000256" key="4">
    <source>
        <dbReference type="ARBA" id="ARBA00022723"/>
    </source>
</evidence>
<dbReference type="InterPro" id="IPR006657">
    <property type="entry name" value="MoPterin_dinucl-bd_dom"/>
</dbReference>
<dbReference type="InterPro" id="IPR006655">
    <property type="entry name" value="Mopterin_OxRdtase_prok_CS"/>
</dbReference>
<dbReference type="InterPro" id="IPR009010">
    <property type="entry name" value="Asp_de-COase-like_dom_sf"/>
</dbReference>
<feature type="domain" description="4Fe-4S Mo/W bis-MGD-type" evidence="8">
    <location>
        <begin position="6"/>
        <end position="63"/>
    </location>
</feature>
<organism evidence="9 10">
    <name type="scientific">Paenibacillus forsythiae</name>
    <dbReference type="NCBI Taxonomy" id="365616"/>
    <lineage>
        <taxon>Bacteria</taxon>
        <taxon>Bacillati</taxon>
        <taxon>Bacillota</taxon>
        <taxon>Bacilli</taxon>
        <taxon>Bacillales</taxon>
        <taxon>Paenibacillaceae</taxon>
        <taxon>Paenibacillus</taxon>
    </lineage>
</organism>
<comment type="cofactor">
    <cofactor evidence="1">
        <name>Mo-bis(molybdopterin guanine dinucleotide)</name>
        <dbReference type="ChEBI" id="CHEBI:60539"/>
    </cofactor>
</comment>
<dbReference type="Pfam" id="PF01568">
    <property type="entry name" value="Molydop_binding"/>
    <property type="match status" value="1"/>
</dbReference>
<dbReference type="EMBL" id="JAUSUY010000003">
    <property type="protein sequence ID" value="MDT3425519.1"/>
    <property type="molecule type" value="Genomic_DNA"/>
</dbReference>
<evidence type="ECO:0000259" key="8">
    <source>
        <dbReference type="PROSITE" id="PS51669"/>
    </source>
</evidence>
<dbReference type="CDD" id="cd02786">
    <property type="entry name" value="MopB_CT_3"/>
    <property type="match status" value="1"/>
</dbReference>
<name>A0ABU3H3X2_9BACL</name>
<dbReference type="InterPro" id="IPR006656">
    <property type="entry name" value="Mopterin_OxRdtase"/>
</dbReference>
<dbReference type="RefSeq" id="WP_025699851.1">
    <property type="nucleotide sequence ID" value="NZ_JAUSUY010000003.1"/>
</dbReference>
<dbReference type="CDD" id="cd02766">
    <property type="entry name" value="MopB_3"/>
    <property type="match status" value="1"/>
</dbReference>
<dbReference type="SUPFAM" id="SSF50692">
    <property type="entry name" value="ADC-like"/>
    <property type="match status" value="1"/>
</dbReference>
<evidence type="ECO:0000256" key="5">
    <source>
        <dbReference type="ARBA" id="ARBA00023002"/>
    </source>
</evidence>
<keyword evidence="5" id="KW-0560">Oxidoreductase</keyword>
<keyword evidence="4" id="KW-0479">Metal-binding</keyword>
<evidence type="ECO:0000313" key="9">
    <source>
        <dbReference type="EMBL" id="MDT3425519.1"/>
    </source>
</evidence>
<comment type="caution">
    <text evidence="9">The sequence shown here is derived from an EMBL/GenBank/DDBJ whole genome shotgun (WGS) entry which is preliminary data.</text>
</comment>
<keyword evidence="6" id="KW-0408">Iron</keyword>
<evidence type="ECO:0000256" key="2">
    <source>
        <dbReference type="ARBA" id="ARBA00010312"/>
    </source>
</evidence>
<keyword evidence="10" id="KW-1185">Reference proteome</keyword>
<dbReference type="PANTHER" id="PTHR43742">
    <property type="entry name" value="TRIMETHYLAMINE-N-OXIDE REDUCTASE"/>
    <property type="match status" value="1"/>
</dbReference>
<evidence type="ECO:0000256" key="7">
    <source>
        <dbReference type="ARBA" id="ARBA00023014"/>
    </source>
</evidence>
<dbReference type="SMART" id="SM00926">
    <property type="entry name" value="Molybdop_Fe4S4"/>
    <property type="match status" value="1"/>
</dbReference>
<accession>A0ABU3H3X2</accession>
<dbReference type="Gene3D" id="2.20.25.90">
    <property type="entry name" value="ADC-like domains"/>
    <property type="match status" value="1"/>
</dbReference>
<dbReference type="InterPro" id="IPR006963">
    <property type="entry name" value="Mopterin_OxRdtase_4Fe-4S_dom"/>
</dbReference>
<sequence length="687" mass="76667">MQKLENGIFPAVCPLDCPDTCGLLVHKQDGKIVKVEGNPEHPITKGSICNKVRHMAERIHHPERLTTPLRRVGLKGGAVFEPISWDEAIDEIAGKFRRLSEEYGPESILPYSFYGNMGVLSVEGMDRRFFNALGASRLEQTICNAAGSAGWSYTMGFKGGTSPEDIVNADLIIVWGGNIVSTNMHQIVLAEQARKKGARIIVIDVHRNRTAQWADWFLPLYPGTDTALALGIMHILFRDGLTDEAFLKAYTVGYEELRKQAEEYTPEAVAVITGIPAEDIEKLGKLYGEAKVSYIHIGNGLQHHDNGGMNVRSIACLPALTGQWLKKGGACKGNGGYAEMNARALQRPGLRPNPRARSINMNRIGEALEMTEQPIKSLFVYCCNPLVVAPDAERVRRGFAREDLFTVVHDLFLTDTARYADIVLPSTSTFENTDLYSSYWHHYIQLQEPILEAPGECKSNFELFSLLGRAMGFDDEAFRQGEEDMIREALDYPRNPYLNGVTLERLKAGRHVKLDMTSKDRYLDNLPTPSGKIELYSRAMENAGLPPLPAYTPLVEGFDGIRRPGEGEKYPLMFISPPNHSFLNSTFSNAWKHQQLEKRPTLQIHPEDAAKRGIADGDEVKVYNERGMVQIWAAVTDRMLPGTVISQGLWWEGKDRPQRSNVLTPDRLSDMGKGATFFSATVQVELC</sequence>
<dbReference type="SUPFAM" id="SSF53706">
    <property type="entry name" value="Formate dehydrogenase/DMSO reductase, domains 1-3"/>
    <property type="match status" value="1"/>
</dbReference>
<protein>
    <submittedName>
        <fullName evidence="9">Anaerobic selenocysteine-containing dehydrogenase</fullName>
    </submittedName>
</protein>
<evidence type="ECO:0000256" key="6">
    <source>
        <dbReference type="ARBA" id="ARBA00023004"/>
    </source>
</evidence>
<dbReference type="Pfam" id="PF04879">
    <property type="entry name" value="Molybdop_Fe4S4"/>
    <property type="match status" value="1"/>
</dbReference>
<dbReference type="Gene3D" id="3.40.228.10">
    <property type="entry name" value="Dimethylsulfoxide Reductase, domain 2"/>
    <property type="match status" value="1"/>
</dbReference>
<dbReference type="PROSITE" id="PS51669">
    <property type="entry name" value="4FE4S_MOW_BIS_MGD"/>
    <property type="match status" value="1"/>
</dbReference>
<dbReference type="Pfam" id="PF00384">
    <property type="entry name" value="Molybdopterin"/>
    <property type="match status" value="1"/>
</dbReference>